<evidence type="ECO:0000256" key="5">
    <source>
        <dbReference type="ARBA" id="ARBA00022618"/>
    </source>
</evidence>
<keyword evidence="4" id="KW-0813">Transport</keyword>
<dbReference type="FunFam" id="3.30.870.30:FF:000001">
    <property type="entry name" value="MIT domain-containing protein 1"/>
    <property type="match status" value="1"/>
</dbReference>
<dbReference type="Proteomes" id="UP000694540">
    <property type="component" value="Unplaced"/>
</dbReference>
<dbReference type="SMART" id="SM00745">
    <property type="entry name" value="MIT"/>
    <property type="match status" value="1"/>
</dbReference>
<dbReference type="GO" id="GO:0042802">
    <property type="term" value="F:identical protein binding"/>
    <property type="evidence" value="ECO:0007669"/>
    <property type="project" value="Ensembl"/>
</dbReference>
<dbReference type="GeneTree" id="ENSGT00390000010868"/>
<evidence type="ECO:0000256" key="7">
    <source>
        <dbReference type="ARBA" id="ARBA00023136"/>
    </source>
</evidence>
<reference evidence="12" key="2">
    <citation type="submission" date="2025-09" db="UniProtKB">
        <authorList>
            <consortium name="Ensembl"/>
        </authorList>
    </citation>
    <scope>IDENTIFICATION</scope>
</reference>
<dbReference type="Ensembl" id="ENSCWAT00000001396.1">
    <property type="protein sequence ID" value="ENSCWAP00000001257.1"/>
    <property type="gene ID" value="ENSCWAG00000001056.1"/>
</dbReference>
<accession>A0A8C3VL95</accession>
<keyword evidence="6" id="KW-0967">Endosome</keyword>
<dbReference type="InterPro" id="IPR052817">
    <property type="entry name" value="MIT_domain_contain_protein1"/>
</dbReference>
<dbReference type="Pfam" id="PF04212">
    <property type="entry name" value="MIT"/>
    <property type="match status" value="1"/>
</dbReference>
<dbReference type="InterPro" id="IPR036181">
    <property type="entry name" value="MIT_dom_sf"/>
</dbReference>
<dbReference type="Gene3D" id="1.20.58.80">
    <property type="entry name" value="Phosphotransferase system, lactose/cellobiose-type IIA subunit"/>
    <property type="match status" value="1"/>
</dbReference>
<protein>
    <recommendedName>
        <fullName evidence="10">MIT domain-containing protein 1</fullName>
    </recommendedName>
</protein>
<dbReference type="SUPFAM" id="SSF116846">
    <property type="entry name" value="MIT domain"/>
    <property type="match status" value="1"/>
</dbReference>
<dbReference type="GO" id="GO:0035091">
    <property type="term" value="F:phosphatidylinositol binding"/>
    <property type="evidence" value="ECO:0007669"/>
    <property type="project" value="Ensembl"/>
</dbReference>
<evidence type="ECO:0000256" key="9">
    <source>
        <dbReference type="ARBA" id="ARBA00061935"/>
    </source>
</evidence>
<evidence type="ECO:0000256" key="10">
    <source>
        <dbReference type="ARBA" id="ARBA00069954"/>
    </source>
</evidence>
<dbReference type="InterPro" id="IPR045331">
    <property type="entry name" value="MITD1_N"/>
</dbReference>
<keyword evidence="5" id="KW-0132">Cell division</keyword>
<dbReference type="PANTHER" id="PTHR21222:SF1">
    <property type="entry name" value="MIT DOMAIN-CONTAINING PROTEIN 1"/>
    <property type="match status" value="1"/>
</dbReference>
<sequence>MAKSGLGPEAGSAAAVTVIKRALELESESRYPQALVCYQEGIDLLLQVLKGTKDETKKCTLRKRISDYMDRAENIKKYLDQEKEAGKYHKQIKIEENATGFSYESLFQEYLNETVTEVWIEDPYIRHTHQLYNFLRFCEMLVKRPCKVKTIHLLTSAEEGIGKEQQSSGLQEIKESLRNHGVLLDLEYSSSIHDREIRFDNGWMIKIGRGLDYFKKPQSRFSLGYCDFDLRPCHETTVDIFHNKHTKKI</sequence>
<dbReference type="InterPro" id="IPR038113">
    <property type="entry name" value="MITD1_C_sf"/>
</dbReference>
<dbReference type="InterPro" id="IPR007330">
    <property type="entry name" value="MIT_dom"/>
</dbReference>
<dbReference type="CDD" id="cd02685">
    <property type="entry name" value="MIT_C"/>
    <property type="match status" value="1"/>
</dbReference>
<comment type="subunit">
    <text evidence="9">Homodimer. Interacts (via MIT domain) with CHMP1A, CHMP1B, CHMP2A and IST1.</text>
</comment>
<keyword evidence="7" id="KW-0472">Membrane</keyword>
<evidence type="ECO:0000256" key="4">
    <source>
        <dbReference type="ARBA" id="ARBA00022448"/>
    </source>
</evidence>
<feature type="domain" description="MIT" evidence="11">
    <location>
        <begin position="8"/>
        <end position="86"/>
    </location>
</feature>
<proteinExistence type="predicted"/>
<dbReference type="GO" id="GO:0031902">
    <property type="term" value="C:late endosome membrane"/>
    <property type="evidence" value="ECO:0007669"/>
    <property type="project" value="UniProtKB-SubCell"/>
</dbReference>
<dbReference type="PANTHER" id="PTHR21222">
    <property type="entry name" value="MIT DOMAIN-CONTAINING PROTEIN 1"/>
    <property type="match status" value="1"/>
</dbReference>
<evidence type="ECO:0000256" key="6">
    <source>
        <dbReference type="ARBA" id="ARBA00022753"/>
    </source>
</evidence>
<evidence type="ECO:0000259" key="11">
    <source>
        <dbReference type="SMART" id="SM00745"/>
    </source>
</evidence>
<reference evidence="12" key="1">
    <citation type="submission" date="2025-08" db="UniProtKB">
        <authorList>
            <consortium name="Ensembl"/>
        </authorList>
    </citation>
    <scope>IDENTIFICATION</scope>
</reference>
<evidence type="ECO:0000313" key="12">
    <source>
        <dbReference type="Ensembl" id="ENSCWAP00000001257.1"/>
    </source>
</evidence>
<name>A0A8C3VL95_9CETA</name>
<evidence type="ECO:0000256" key="2">
    <source>
        <dbReference type="ARBA" id="ARBA00004214"/>
    </source>
</evidence>
<dbReference type="CDD" id="cd02683">
    <property type="entry name" value="MIT_1"/>
    <property type="match status" value="1"/>
</dbReference>
<dbReference type="Gene3D" id="3.30.870.30">
    <property type="entry name" value="MITD, C-terminal phospholipase D-like domain"/>
    <property type="match status" value="1"/>
</dbReference>
<keyword evidence="8" id="KW-0131">Cell cycle</keyword>
<comment type="subcellular location">
    <subcellularLocation>
        <location evidence="1">Endosome membrane</location>
        <topology evidence="1">Peripheral membrane protein</topology>
        <orientation evidence="1">Cytoplasmic side</orientation>
    </subcellularLocation>
    <subcellularLocation>
        <location evidence="3">Late endosome membrane</location>
        <topology evidence="3">Peripheral membrane protein</topology>
    </subcellularLocation>
    <subcellularLocation>
        <location evidence="2">Midbody</location>
    </subcellularLocation>
</comment>
<dbReference type="GO" id="GO:0061952">
    <property type="term" value="P:midbody abscission"/>
    <property type="evidence" value="ECO:0007669"/>
    <property type="project" value="Ensembl"/>
</dbReference>
<dbReference type="Pfam" id="PF16565">
    <property type="entry name" value="MIT_C"/>
    <property type="match status" value="1"/>
</dbReference>
<evidence type="ECO:0000256" key="8">
    <source>
        <dbReference type="ARBA" id="ARBA00023306"/>
    </source>
</evidence>
<dbReference type="GO" id="GO:0030496">
    <property type="term" value="C:midbody"/>
    <property type="evidence" value="ECO:0007669"/>
    <property type="project" value="UniProtKB-SubCell"/>
</dbReference>
<dbReference type="GO" id="GO:0019904">
    <property type="term" value="F:protein domain specific binding"/>
    <property type="evidence" value="ECO:0007669"/>
    <property type="project" value="Ensembl"/>
</dbReference>
<dbReference type="FunFam" id="1.20.58.80:FF:000021">
    <property type="entry name" value="MIT domain-containing protein 1"/>
    <property type="match status" value="1"/>
</dbReference>
<evidence type="ECO:0000313" key="13">
    <source>
        <dbReference type="Proteomes" id="UP000694540"/>
    </source>
</evidence>
<keyword evidence="13" id="KW-1185">Reference proteome</keyword>
<gene>
    <name evidence="12" type="primary">MITD1</name>
</gene>
<evidence type="ECO:0000256" key="3">
    <source>
        <dbReference type="ARBA" id="ARBA00004633"/>
    </source>
</evidence>
<dbReference type="InterPro" id="IPR032341">
    <property type="entry name" value="MITD1_C"/>
</dbReference>
<organism evidence="12 13">
    <name type="scientific">Catagonus wagneri</name>
    <name type="common">Chacoan peccary</name>
    <dbReference type="NCBI Taxonomy" id="51154"/>
    <lineage>
        <taxon>Eukaryota</taxon>
        <taxon>Metazoa</taxon>
        <taxon>Chordata</taxon>
        <taxon>Craniata</taxon>
        <taxon>Vertebrata</taxon>
        <taxon>Euteleostomi</taxon>
        <taxon>Mammalia</taxon>
        <taxon>Eutheria</taxon>
        <taxon>Laurasiatheria</taxon>
        <taxon>Artiodactyla</taxon>
        <taxon>Suina</taxon>
        <taxon>Tayassuidae</taxon>
        <taxon>Catagonus</taxon>
    </lineage>
</organism>
<dbReference type="AlphaFoldDB" id="A0A8C3VL95"/>
<evidence type="ECO:0000256" key="1">
    <source>
        <dbReference type="ARBA" id="ARBA00004125"/>
    </source>
</evidence>